<gene>
    <name evidence="15" type="ORF">HMPREF1536_04570</name>
</gene>
<feature type="signal peptide" evidence="12">
    <location>
        <begin position="1"/>
        <end position="21"/>
    </location>
</feature>
<evidence type="ECO:0008006" key="17">
    <source>
        <dbReference type="Google" id="ProtNLM"/>
    </source>
</evidence>
<evidence type="ECO:0000313" key="15">
    <source>
        <dbReference type="EMBL" id="KKB49506.1"/>
    </source>
</evidence>
<comment type="caution">
    <text evidence="15">The sequence shown here is derived from an EMBL/GenBank/DDBJ whole genome shotgun (WGS) entry which is preliminary data.</text>
</comment>
<comment type="similarity">
    <text evidence="10 11">Belongs to the TonB-dependent receptor family.</text>
</comment>
<dbReference type="InterPro" id="IPR012910">
    <property type="entry name" value="Plug_dom"/>
</dbReference>
<dbReference type="SUPFAM" id="SSF56935">
    <property type="entry name" value="Porins"/>
    <property type="match status" value="1"/>
</dbReference>
<dbReference type="PROSITE" id="PS52016">
    <property type="entry name" value="TONB_DEPENDENT_REC_3"/>
    <property type="match status" value="1"/>
</dbReference>
<feature type="chain" id="PRO_5002488059" description="TonB-dependent receptor plug domain-containing protein" evidence="12">
    <location>
        <begin position="22"/>
        <end position="779"/>
    </location>
</feature>
<dbReference type="GO" id="GO:0009279">
    <property type="term" value="C:cell outer membrane"/>
    <property type="evidence" value="ECO:0007669"/>
    <property type="project" value="UniProtKB-SubCell"/>
</dbReference>
<evidence type="ECO:0000256" key="9">
    <source>
        <dbReference type="ARBA" id="ARBA00023237"/>
    </source>
</evidence>
<dbReference type="GO" id="GO:0015344">
    <property type="term" value="F:siderophore uptake transmembrane transporter activity"/>
    <property type="evidence" value="ECO:0007669"/>
    <property type="project" value="TreeGrafter"/>
</dbReference>
<evidence type="ECO:0000256" key="10">
    <source>
        <dbReference type="PROSITE-ProRule" id="PRU01360"/>
    </source>
</evidence>
<dbReference type="EMBL" id="AQHW01000025">
    <property type="protein sequence ID" value="KKB49506.1"/>
    <property type="molecule type" value="Genomic_DNA"/>
</dbReference>
<dbReference type="PANTHER" id="PTHR30069">
    <property type="entry name" value="TONB-DEPENDENT OUTER MEMBRANE RECEPTOR"/>
    <property type="match status" value="1"/>
</dbReference>
<dbReference type="Pfam" id="PF07715">
    <property type="entry name" value="Plug"/>
    <property type="match status" value="1"/>
</dbReference>
<keyword evidence="5 12" id="KW-0732">Signal</keyword>
<dbReference type="InterPro" id="IPR037066">
    <property type="entry name" value="Plug_dom_sf"/>
</dbReference>
<dbReference type="PANTHER" id="PTHR30069:SF29">
    <property type="entry name" value="HEMOGLOBIN AND HEMOGLOBIN-HAPTOGLOBIN-BINDING PROTEIN 1-RELATED"/>
    <property type="match status" value="1"/>
</dbReference>
<feature type="domain" description="TonB-dependent receptor plug" evidence="14">
    <location>
        <begin position="124"/>
        <end position="228"/>
    </location>
</feature>
<dbReference type="HOGENOM" id="CLU_016091_0_0_10"/>
<evidence type="ECO:0000313" key="16">
    <source>
        <dbReference type="Proteomes" id="UP000033035"/>
    </source>
</evidence>
<dbReference type="AlphaFoldDB" id="A0A0F5IVB1"/>
<keyword evidence="9 10" id="KW-0998">Cell outer membrane</keyword>
<dbReference type="Pfam" id="PF00593">
    <property type="entry name" value="TonB_dep_Rec_b-barrel"/>
    <property type="match status" value="1"/>
</dbReference>
<accession>A0A0F5IVB1</accession>
<organism evidence="15 16">
    <name type="scientific">Parabacteroides gordonii MS-1 = DSM 23371</name>
    <dbReference type="NCBI Taxonomy" id="1203610"/>
    <lineage>
        <taxon>Bacteria</taxon>
        <taxon>Pseudomonadati</taxon>
        <taxon>Bacteroidota</taxon>
        <taxon>Bacteroidia</taxon>
        <taxon>Bacteroidales</taxon>
        <taxon>Tannerellaceae</taxon>
        <taxon>Parabacteroides</taxon>
    </lineage>
</organism>
<dbReference type="InterPro" id="IPR000531">
    <property type="entry name" value="Beta-barrel_TonB"/>
</dbReference>
<sequence length="779" mass="87849">MKQKVLFSLLILMLMSISVSAQTGGGRIAGVVIDNTDEDPLPGATLFIEELKKGDVTNKYGEFSFSDIPFGTYTFTVKFMGYQTAVQKVTVSKENVKKTIIRLKAEVKSLDEVVVMGKSEARKIREQAMPVTVYSMSQLQGTVNSVEDILTKTVGVTIRSQGAVGSASRISVRGLEGKRIGFFIDEVPMNDNSDFIDINDIPIDMIDRIEIYKGVVPAKFGGSAVGGAVNIVIKEYPPRYLDASYSFGSFNTHKASSVFKRNLVKQGIELGAALLYTHSDNDYRMELPQNKGKFIKRDHDKFNQSGGGISMKARKWWFDQMEFELEFIRNSKQIQGVVENIRSAESSAGAYNFAIDLQKDNFLLNGLDFSSGTGYAYSQYNFVDTARLRYDWDMNPYPPVSAYGGEIGVLPSDMKMRKHTVGNKTNLNYIINDRHSINLNSLFKWALGKPSDPLLDKAVGRQINFDSHMTSWVLGLGYDYKSPNDKFLNSLTGKYYYYSMNTKIGDVWNSVPKEVDMQQHDWGVSEALRYRFTKELLGKASVSYDVRLPTDAELIGDGFLIAPSGDLKPERGTNANIGLMYDKKIGSGLLQVEVNGFFSYLQDMIRYTRNFVQGRYTNFGEMRTFGVEAEVKADVTRWLYGYVNATFQDLRDTRKYEPTSNVLNPSKGLRMPNIPYFLANAGVEFHKENLFGGKGQNVRLFTDASFVEEYFFDFEVSQYQEKRIPRSFKLDLGLEYSIMNGGLTFSAKASNLTNARLFSEFNYPLPGRAFTARIRYVLK</sequence>
<dbReference type="SUPFAM" id="SSF49464">
    <property type="entry name" value="Carboxypeptidase regulatory domain-like"/>
    <property type="match status" value="1"/>
</dbReference>
<proteinExistence type="inferred from homology"/>
<keyword evidence="6 11" id="KW-0798">TonB box</keyword>
<keyword evidence="3 10" id="KW-1134">Transmembrane beta strand</keyword>
<dbReference type="RefSeq" id="WP_005868415.1">
    <property type="nucleotide sequence ID" value="NZ_AUAE01000027.1"/>
</dbReference>
<dbReference type="Gene3D" id="2.60.40.1120">
    <property type="entry name" value="Carboxypeptidase-like, regulatory domain"/>
    <property type="match status" value="1"/>
</dbReference>
<keyword evidence="2 10" id="KW-0813">Transport</keyword>
<dbReference type="InterPro" id="IPR008969">
    <property type="entry name" value="CarboxyPept-like_regulatory"/>
</dbReference>
<keyword evidence="7 10" id="KW-0472">Membrane</keyword>
<dbReference type="PATRIC" id="fig|1203610.3.peg.4659"/>
<dbReference type="GeneID" id="69502422"/>
<evidence type="ECO:0000256" key="7">
    <source>
        <dbReference type="ARBA" id="ARBA00023136"/>
    </source>
</evidence>
<keyword evidence="4 10" id="KW-0812">Transmembrane</keyword>
<evidence type="ECO:0000256" key="6">
    <source>
        <dbReference type="ARBA" id="ARBA00023077"/>
    </source>
</evidence>
<evidence type="ECO:0000256" key="12">
    <source>
        <dbReference type="SAM" id="SignalP"/>
    </source>
</evidence>
<feature type="domain" description="TonB-dependent receptor-like beta-barrel" evidence="13">
    <location>
        <begin position="364"/>
        <end position="752"/>
    </location>
</feature>
<evidence type="ECO:0000256" key="3">
    <source>
        <dbReference type="ARBA" id="ARBA00022452"/>
    </source>
</evidence>
<dbReference type="InterPro" id="IPR036942">
    <property type="entry name" value="Beta-barrel_TonB_sf"/>
</dbReference>
<dbReference type="Pfam" id="PF13715">
    <property type="entry name" value="CarbopepD_reg_2"/>
    <property type="match status" value="1"/>
</dbReference>
<protein>
    <recommendedName>
        <fullName evidence="17">TonB-dependent receptor plug domain-containing protein</fullName>
    </recommendedName>
</protein>
<evidence type="ECO:0000256" key="4">
    <source>
        <dbReference type="ARBA" id="ARBA00022692"/>
    </source>
</evidence>
<evidence type="ECO:0000259" key="13">
    <source>
        <dbReference type="Pfam" id="PF00593"/>
    </source>
</evidence>
<comment type="subcellular location">
    <subcellularLocation>
        <location evidence="1 10">Cell outer membrane</location>
        <topology evidence="1 10">Multi-pass membrane protein</topology>
    </subcellularLocation>
</comment>
<dbReference type="Gene3D" id="2.170.130.10">
    <property type="entry name" value="TonB-dependent receptor, plug domain"/>
    <property type="match status" value="1"/>
</dbReference>
<dbReference type="InterPro" id="IPR039426">
    <property type="entry name" value="TonB-dep_rcpt-like"/>
</dbReference>
<dbReference type="Proteomes" id="UP000033035">
    <property type="component" value="Unassembled WGS sequence"/>
</dbReference>
<evidence type="ECO:0000256" key="1">
    <source>
        <dbReference type="ARBA" id="ARBA00004571"/>
    </source>
</evidence>
<dbReference type="GO" id="GO:0044718">
    <property type="term" value="P:siderophore transmembrane transport"/>
    <property type="evidence" value="ECO:0007669"/>
    <property type="project" value="TreeGrafter"/>
</dbReference>
<name>A0A0F5IVB1_9BACT</name>
<keyword evidence="8" id="KW-0675">Receptor</keyword>
<dbReference type="Gene3D" id="2.40.170.20">
    <property type="entry name" value="TonB-dependent receptor, beta-barrel domain"/>
    <property type="match status" value="1"/>
</dbReference>
<keyword evidence="16" id="KW-1185">Reference proteome</keyword>
<dbReference type="STRING" id="1203610.HMPREF1536_04570"/>
<evidence type="ECO:0000256" key="2">
    <source>
        <dbReference type="ARBA" id="ARBA00022448"/>
    </source>
</evidence>
<evidence type="ECO:0000256" key="11">
    <source>
        <dbReference type="RuleBase" id="RU003357"/>
    </source>
</evidence>
<evidence type="ECO:0000256" key="8">
    <source>
        <dbReference type="ARBA" id="ARBA00023170"/>
    </source>
</evidence>
<evidence type="ECO:0000259" key="14">
    <source>
        <dbReference type="Pfam" id="PF07715"/>
    </source>
</evidence>
<evidence type="ECO:0000256" key="5">
    <source>
        <dbReference type="ARBA" id="ARBA00022729"/>
    </source>
</evidence>
<reference evidence="15 16" key="1">
    <citation type="submission" date="2013-04" db="EMBL/GenBank/DDBJ databases">
        <title>The Genome Sequence of Parabacteroides gordonii DSM 23371.</title>
        <authorList>
            <consortium name="The Broad Institute Genomics Platform"/>
            <person name="Earl A."/>
            <person name="Ward D."/>
            <person name="Feldgarden M."/>
            <person name="Gevers D."/>
            <person name="Martens E."/>
            <person name="Sakamoto M."/>
            <person name="Benno Y."/>
            <person name="Suzuki N."/>
            <person name="Matsunaga N."/>
            <person name="Koshihara K."/>
            <person name="Seki M."/>
            <person name="Komiya H."/>
            <person name="Walker B."/>
            <person name="Young S."/>
            <person name="Zeng Q."/>
            <person name="Gargeya S."/>
            <person name="Fitzgerald M."/>
            <person name="Haas B."/>
            <person name="Abouelleil A."/>
            <person name="Allen A.W."/>
            <person name="Alvarado L."/>
            <person name="Arachchi H.M."/>
            <person name="Berlin A.M."/>
            <person name="Chapman S.B."/>
            <person name="Gainer-Dewar J."/>
            <person name="Goldberg J."/>
            <person name="Griggs A."/>
            <person name="Gujja S."/>
            <person name="Hansen M."/>
            <person name="Howarth C."/>
            <person name="Imamovic A."/>
            <person name="Ireland A."/>
            <person name="Larimer J."/>
            <person name="McCowan C."/>
            <person name="Murphy C."/>
            <person name="Pearson M."/>
            <person name="Poon T.W."/>
            <person name="Priest M."/>
            <person name="Roberts A."/>
            <person name="Saif S."/>
            <person name="Shea T."/>
            <person name="Sisk P."/>
            <person name="Sykes S."/>
            <person name="Wortman J."/>
            <person name="Nusbaum C."/>
            <person name="Birren B."/>
        </authorList>
    </citation>
    <scope>NUCLEOTIDE SEQUENCE [LARGE SCALE GENOMIC DNA]</scope>
    <source>
        <strain evidence="15 16">MS-1</strain>
    </source>
</reference>